<dbReference type="PANTHER" id="PTHR15437">
    <property type="entry name" value="TRANSCRIPTION TERMINATION FACTOR, MITOCHONDRIAL"/>
    <property type="match status" value="1"/>
</dbReference>
<proteinExistence type="inferred from homology"/>
<dbReference type="KEGG" id="aali:118456986"/>
<evidence type="ECO:0000313" key="4">
    <source>
        <dbReference type="Proteomes" id="UP000069272"/>
    </source>
</evidence>
<dbReference type="GO" id="GO:0006393">
    <property type="term" value="P:termination of mitochondrial transcription"/>
    <property type="evidence" value="ECO:0007669"/>
    <property type="project" value="TreeGrafter"/>
</dbReference>
<dbReference type="PANTHER" id="PTHR15437:SF7">
    <property type="entry name" value="TRANSCRIPTION TERMINATION FACTOR 5, MITOCHONDRIAL"/>
    <property type="match status" value="1"/>
</dbReference>
<evidence type="ECO:0000256" key="1">
    <source>
        <dbReference type="ARBA" id="ARBA00007692"/>
    </source>
</evidence>
<sequence length="525" mass="60978">MYRLIKVFPRSFASAVRTSNPLSVNDAAKFYAPHFGVSVSMMYKWLQQNPSVIELDREDTAKKVLYLKYVNVTTDEIFRKPQILSSHLVTLENRTTIMRECGLVETLDLNVICNSLRILRKTIDQLKRHQLIPRDLNMYEQLKRQFEHPIEPKFRWDDQTILQDMRVPFIDEFLSQRLTLSDADREKLWKSYSKIKYKSFGHTQRVLDILQYEYKFSRDKLIANMYLLHADPENLLRYPEQVPAIGGIELKELAVKYPKIAMVNHASVAKTIAILNKHSIPEVELLKCLCILTLAPSTIEKRIERLKSVKEFEVLAKHPRVLKLIQYQTKATIRLEYLQQLKVRCASLDVLSSHSQNFERYVREGCDRTKGKDTAHFLKAMFGEGGEAALQKIKRHPNWFHVPIVQMKDTVEALVKRQYTNEDILDNVHILLYPLNRIEEKLQVLANEAKVNEDLGLDVRQASRTQKLALALYLIELEFHFTGDGVWPEQMQQSDSSSSITIELPESLSTEYKFGKKPPATTKSS</sequence>
<dbReference type="GeneID" id="118456986"/>
<accession>A0A8W7K9F0</accession>
<name>A0A8W7K9F0_ANOAL</name>
<comment type="similarity">
    <text evidence="1">Belongs to the mTERF family.</text>
</comment>
<dbReference type="EnsemblMetazoa" id="AALB016779-RA">
    <property type="protein sequence ID" value="AALB016779-PA"/>
    <property type="gene ID" value="AALB016779"/>
</dbReference>
<dbReference type="RefSeq" id="XP_035774089.1">
    <property type="nucleotide sequence ID" value="XM_035918196.1"/>
</dbReference>
<dbReference type="InterPro" id="IPR003690">
    <property type="entry name" value="MTERF"/>
</dbReference>
<dbReference type="Gene3D" id="1.25.70.10">
    <property type="entry name" value="Transcription termination factor 3, mitochondrial"/>
    <property type="match status" value="2"/>
</dbReference>
<protein>
    <submittedName>
        <fullName evidence="3">Uncharacterized protein</fullName>
    </submittedName>
</protein>
<dbReference type="CTD" id="42182"/>
<dbReference type="OrthoDB" id="10064535at2759"/>
<organism evidence="3 4">
    <name type="scientific">Anopheles albimanus</name>
    <name type="common">New world malaria mosquito</name>
    <dbReference type="NCBI Taxonomy" id="7167"/>
    <lineage>
        <taxon>Eukaryota</taxon>
        <taxon>Metazoa</taxon>
        <taxon>Ecdysozoa</taxon>
        <taxon>Arthropoda</taxon>
        <taxon>Hexapoda</taxon>
        <taxon>Insecta</taxon>
        <taxon>Pterygota</taxon>
        <taxon>Neoptera</taxon>
        <taxon>Endopterygota</taxon>
        <taxon>Diptera</taxon>
        <taxon>Nematocera</taxon>
        <taxon>Culicoidea</taxon>
        <taxon>Culicidae</taxon>
        <taxon>Anophelinae</taxon>
        <taxon>Anopheles</taxon>
    </lineage>
</organism>
<dbReference type="GO" id="GO:0003676">
    <property type="term" value="F:nucleic acid binding"/>
    <property type="evidence" value="ECO:0007669"/>
    <property type="project" value="InterPro"/>
</dbReference>
<reference evidence="3 4" key="1">
    <citation type="journal article" date="2017" name="G3 (Bethesda)">
        <title>The Physical Genome Mapping of Anopheles albimanus Corrected Scaffold Misassemblies and Identified Interarm Rearrangements in Genus Anopheles.</title>
        <authorList>
            <person name="Artemov G.N."/>
            <person name="Peery A.N."/>
            <person name="Jiang X."/>
            <person name="Tu Z."/>
            <person name="Stegniy V.N."/>
            <person name="Sharakhova M.V."/>
            <person name="Sharakhov I.V."/>
        </authorList>
    </citation>
    <scope>NUCLEOTIDE SEQUENCE [LARGE SCALE GENOMIC DNA]</scope>
    <source>
        <strain evidence="3 4">ALBI9_A</strain>
    </source>
</reference>
<evidence type="ECO:0000256" key="2">
    <source>
        <dbReference type="ARBA" id="ARBA00022946"/>
    </source>
</evidence>
<dbReference type="AlphaFoldDB" id="A0A8W7K9F0"/>
<dbReference type="GO" id="GO:0005759">
    <property type="term" value="C:mitochondrial matrix"/>
    <property type="evidence" value="ECO:0007669"/>
    <property type="project" value="TreeGrafter"/>
</dbReference>
<dbReference type="Proteomes" id="UP000069272">
    <property type="component" value="Chromosome 2R"/>
</dbReference>
<keyword evidence="2" id="KW-0809">Transit peptide</keyword>
<dbReference type="InterPro" id="IPR038538">
    <property type="entry name" value="MTERF_sf"/>
</dbReference>
<keyword evidence="4" id="KW-1185">Reference proteome</keyword>
<reference evidence="3" key="2">
    <citation type="submission" date="2022-08" db="UniProtKB">
        <authorList>
            <consortium name="EnsemblMetazoa"/>
        </authorList>
    </citation>
    <scope>IDENTIFICATION</scope>
    <source>
        <strain evidence="3">STECLA/ALBI9_A</strain>
    </source>
</reference>
<evidence type="ECO:0000313" key="3">
    <source>
        <dbReference type="EnsemblMetazoa" id="AALB016779-PA"/>
    </source>
</evidence>